<evidence type="ECO:0000256" key="3">
    <source>
        <dbReference type="ARBA" id="ARBA00019141"/>
    </source>
</evidence>
<feature type="region of interest" description="Disordered" evidence="10">
    <location>
        <begin position="70"/>
        <end position="175"/>
    </location>
</feature>
<keyword evidence="4" id="KW-0156">Chromatin regulator</keyword>
<comment type="caution">
    <text evidence="11">The sequence shown here is derived from an EMBL/GenBank/DDBJ whole genome shotgun (WGS) entry which is preliminary data.</text>
</comment>
<comment type="subcellular location">
    <subcellularLocation>
        <location evidence="1">Nucleus</location>
    </subcellularLocation>
</comment>
<dbReference type="Pfam" id="PF09340">
    <property type="entry name" value="NuA4"/>
    <property type="match status" value="1"/>
</dbReference>
<dbReference type="GO" id="GO:0000123">
    <property type="term" value="C:histone acetyltransferase complex"/>
    <property type="evidence" value="ECO:0007669"/>
    <property type="project" value="InterPro"/>
</dbReference>
<keyword evidence="7 9" id="KW-0804">Transcription</keyword>
<evidence type="ECO:0000256" key="2">
    <source>
        <dbReference type="ARBA" id="ARBA00010916"/>
    </source>
</evidence>
<dbReference type="GO" id="GO:0005634">
    <property type="term" value="C:nucleus"/>
    <property type="evidence" value="ECO:0007669"/>
    <property type="project" value="UniProtKB-SubCell"/>
</dbReference>
<name>A0A4E0S3T0_FASHE</name>
<dbReference type="AlphaFoldDB" id="A0A4E0S3T0"/>
<evidence type="ECO:0000256" key="8">
    <source>
        <dbReference type="ARBA" id="ARBA00023242"/>
    </source>
</evidence>
<feature type="compositionally biased region" description="Polar residues" evidence="10">
    <location>
        <begin position="145"/>
        <end position="154"/>
    </location>
</feature>
<sequence>MPTQNNTKTSILDLKADLYELVRQRKSLTDTLANLERQIYLFEGSYLDDTAPYGNIIKGWDRYLMSAGSNPSSGANPMGPNRVAGDKRVRKFRDSDRLFSRSSVTSIASLHSQNENTKLPSHEGSTATPMPVDPYGNPAADVLATSHSGNQFPQASKVFTPYNGAPSGKKKKRQR</sequence>
<keyword evidence="6" id="KW-0175">Coiled coil</keyword>
<accession>A0A4E0S3T0</accession>
<gene>
    <name evidence="11" type="ORF">D915_001144</name>
</gene>
<comment type="similarity">
    <text evidence="2 9">Belongs to the EAF6 family.</text>
</comment>
<protein>
    <recommendedName>
        <fullName evidence="3">Chromatin modification-related protein MEAF6</fullName>
    </recommendedName>
</protein>
<evidence type="ECO:0000313" key="12">
    <source>
        <dbReference type="Proteomes" id="UP000230066"/>
    </source>
</evidence>
<keyword evidence="5 9" id="KW-0805">Transcription regulation</keyword>
<evidence type="ECO:0000256" key="6">
    <source>
        <dbReference type="ARBA" id="ARBA00023054"/>
    </source>
</evidence>
<reference evidence="11" key="1">
    <citation type="submission" date="2019-03" db="EMBL/GenBank/DDBJ databases">
        <title>Improved annotation for the trematode Fasciola hepatica.</title>
        <authorList>
            <person name="Choi Y.-J."/>
            <person name="Martin J."/>
            <person name="Mitreva M."/>
        </authorList>
    </citation>
    <scope>NUCLEOTIDE SEQUENCE [LARGE SCALE GENOMIC DNA]</scope>
</reference>
<keyword evidence="8" id="KW-0539">Nucleus</keyword>
<organism evidence="11 12">
    <name type="scientific">Fasciola hepatica</name>
    <name type="common">Liver fluke</name>
    <dbReference type="NCBI Taxonomy" id="6192"/>
    <lineage>
        <taxon>Eukaryota</taxon>
        <taxon>Metazoa</taxon>
        <taxon>Spiralia</taxon>
        <taxon>Lophotrochozoa</taxon>
        <taxon>Platyhelminthes</taxon>
        <taxon>Trematoda</taxon>
        <taxon>Digenea</taxon>
        <taxon>Plagiorchiida</taxon>
        <taxon>Echinostomata</taxon>
        <taxon>Echinostomatoidea</taxon>
        <taxon>Fasciolidae</taxon>
        <taxon>Fasciola</taxon>
    </lineage>
</organism>
<feature type="compositionally biased region" description="Basic and acidic residues" evidence="10">
    <location>
        <begin position="84"/>
        <end position="99"/>
    </location>
</feature>
<evidence type="ECO:0000256" key="5">
    <source>
        <dbReference type="ARBA" id="ARBA00023015"/>
    </source>
</evidence>
<dbReference type="Proteomes" id="UP000230066">
    <property type="component" value="Unassembled WGS sequence"/>
</dbReference>
<keyword evidence="12" id="KW-1185">Reference proteome</keyword>
<dbReference type="EMBL" id="JXXN02000255">
    <property type="protein sequence ID" value="THD28030.1"/>
    <property type="molecule type" value="Genomic_DNA"/>
</dbReference>
<dbReference type="GO" id="GO:0006325">
    <property type="term" value="P:chromatin organization"/>
    <property type="evidence" value="ECO:0007669"/>
    <property type="project" value="UniProtKB-KW"/>
</dbReference>
<evidence type="ECO:0000256" key="7">
    <source>
        <dbReference type="ARBA" id="ARBA00023163"/>
    </source>
</evidence>
<evidence type="ECO:0000256" key="1">
    <source>
        <dbReference type="ARBA" id="ARBA00004123"/>
    </source>
</evidence>
<proteinExistence type="inferred from homology"/>
<evidence type="ECO:0000256" key="10">
    <source>
        <dbReference type="SAM" id="MobiDB-lite"/>
    </source>
</evidence>
<evidence type="ECO:0000256" key="4">
    <source>
        <dbReference type="ARBA" id="ARBA00022853"/>
    </source>
</evidence>
<dbReference type="InterPro" id="IPR015418">
    <property type="entry name" value="Eaf6"/>
</dbReference>
<dbReference type="PANTHER" id="PTHR13476">
    <property type="entry name" value="CHROMATIN MODIFICATION-RELATED PROTEIN MEAF6"/>
    <property type="match status" value="1"/>
</dbReference>
<evidence type="ECO:0000256" key="9">
    <source>
        <dbReference type="RuleBase" id="RU368022"/>
    </source>
</evidence>
<evidence type="ECO:0000313" key="11">
    <source>
        <dbReference type="EMBL" id="THD28030.1"/>
    </source>
</evidence>
<feature type="compositionally biased region" description="Polar residues" evidence="10">
    <location>
        <begin position="104"/>
        <end position="128"/>
    </location>
</feature>